<evidence type="ECO:0000313" key="2">
    <source>
        <dbReference type="Proteomes" id="UP000663859"/>
    </source>
</evidence>
<comment type="caution">
    <text evidence="1">The sequence shown here is derived from an EMBL/GenBank/DDBJ whole genome shotgun (WGS) entry which is preliminary data.</text>
</comment>
<accession>A0A8J2BL14</accession>
<evidence type="ECO:0000313" key="1">
    <source>
        <dbReference type="EMBL" id="CAF0703934.1"/>
    </source>
</evidence>
<keyword evidence="2" id="KW-1185">Reference proteome</keyword>
<gene>
    <name evidence="1" type="ORF">MPNT_60142</name>
</gene>
<dbReference type="Proteomes" id="UP000663859">
    <property type="component" value="Unassembled WGS sequence"/>
</dbReference>
<protein>
    <submittedName>
        <fullName evidence="1">Uncharacterized protein</fullName>
    </submittedName>
</protein>
<proteinExistence type="predicted"/>
<sequence length="60" mass="6320">MGQTAECWLQDGLADVEGGALASSRRVVADRNGDRVCGGGITRWRGAFPRGRTSADEPAD</sequence>
<name>A0A8J2BL14_9BACT</name>
<reference evidence="1" key="1">
    <citation type="submission" date="2021-02" db="EMBL/GenBank/DDBJ databases">
        <authorList>
            <person name="Cremers G."/>
            <person name="Picone N."/>
        </authorList>
    </citation>
    <scope>NUCLEOTIDE SEQUENCE</scope>
    <source>
        <strain evidence="1">PQ17</strain>
    </source>
</reference>
<organism evidence="1 2">
    <name type="scientific">Candidatus Methylacidithermus pantelleriae</name>
    <dbReference type="NCBI Taxonomy" id="2744239"/>
    <lineage>
        <taxon>Bacteria</taxon>
        <taxon>Pseudomonadati</taxon>
        <taxon>Verrucomicrobiota</taxon>
        <taxon>Methylacidiphilae</taxon>
        <taxon>Methylacidiphilales</taxon>
        <taxon>Methylacidiphilaceae</taxon>
        <taxon>Candidatus Methylacidithermus</taxon>
    </lineage>
</organism>
<dbReference type="AlphaFoldDB" id="A0A8J2BL14"/>
<dbReference type="EMBL" id="CAJNOB010000056">
    <property type="protein sequence ID" value="CAF0703934.1"/>
    <property type="molecule type" value="Genomic_DNA"/>
</dbReference>